<dbReference type="SUPFAM" id="SSF50022">
    <property type="entry name" value="ISP domain"/>
    <property type="match status" value="1"/>
</dbReference>
<evidence type="ECO:0000256" key="9">
    <source>
        <dbReference type="ARBA" id="ARBA00022714"/>
    </source>
</evidence>
<dbReference type="GO" id="GO:0004497">
    <property type="term" value="F:monooxygenase activity"/>
    <property type="evidence" value="ECO:0007669"/>
    <property type="project" value="UniProtKB-ARBA"/>
</dbReference>
<protein>
    <recommendedName>
        <fullName evidence="4">Cytochrome bc1 complex Rieske iron-sulfur subunit</fullName>
    </recommendedName>
    <alternativeName>
        <fullName evidence="18">Cytochrome bc1 reductase complex subunit QcrA</fullName>
    </alternativeName>
    <alternativeName>
        <fullName evidence="19">Rieske iron-sulfur protein</fullName>
    </alternativeName>
</protein>
<comment type="subcellular location">
    <subcellularLocation>
        <location evidence="2">Cell membrane</location>
        <topology evidence="2">Multi-pass membrane protein</topology>
    </subcellularLocation>
</comment>
<evidence type="ECO:0000256" key="16">
    <source>
        <dbReference type="ARBA" id="ARBA00023136"/>
    </source>
</evidence>
<dbReference type="Pfam" id="PF19297">
    <property type="entry name" value="QcrA_N"/>
    <property type="match status" value="1"/>
</dbReference>
<feature type="transmembrane region" description="Helical" evidence="20">
    <location>
        <begin position="164"/>
        <end position="189"/>
    </location>
</feature>
<evidence type="ECO:0000313" key="22">
    <source>
        <dbReference type="EMBL" id="GGM66379.1"/>
    </source>
</evidence>
<keyword evidence="17" id="KW-1015">Disulfide bond</keyword>
<evidence type="ECO:0000256" key="5">
    <source>
        <dbReference type="ARBA" id="ARBA00022448"/>
    </source>
</evidence>
<evidence type="ECO:0000256" key="3">
    <source>
        <dbReference type="ARBA" id="ARBA00010651"/>
    </source>
</evidence>
<feature type="domain" description="Rieske" evidence="21">
    <location>
        <begin position="283"/>
        <end position="348"/>
    </location>
</feature>
<reference evidence="22" key="1">
    <citation type="journal article" date="2014" name="Int. J. Syst. Evol. Microbiol.">
        <title>Complete genome sequence of Corynebacterium casei LMG S-19264T (=DSM 44701T), isolated from a smear-ripened cheese.</title>
        <authorList>
            <consortium name="US DOE Joint Genome Institute (JGI-PGF)"/>
            <person name="Walter F."/>
            <person name="Albersmeier A."/>
            <person name="Kalinowski J."/>
            <person name="Ruckert C."/>
        </authorList>
    </citation>
    <scope>NUCLEOTIDE SEQUENCE</scope>
    <source>
        <strain evidence="22">JCM 19831</strain>
    </source>
</reference>
<dbReference type="EMBL" id="BMPI01000053">
    <property type="protein sequence ID" value="GGM66379.1"/>
    <property type="molecule type" value="Genomic_DNA"/>
</dbReference>
<dbReference type="CDD" id="cd03467">
    <property type="entry name" value="Rieske"/>
    <property type="match status" value="1"/>
</dbReference>
<dbReference type="GO" id="GO:0016705">
    <property type="term" value="F:oxidoreductase activity, acting on paired donors, with incorporation or reduction of molecular oxygen"/>
    <property type="evidence" value="ECO:0007669"/>
    <property type="project" value="UniProtKB-ARBA"/>
</dbReference>
<feature type="transmembrane region" description="Helical" evidence="20">
    <location>
        <begin position="58"/>
        <end position="79"/>
    </location>
</feature>
<name>A0A917UB89_9ACTN</name>
<dbReference type="AlphaFoldDB" id="A0A917UB89"/>
<keyword evidence="6" id="KW-1003">Cell membrane</keyword>
<keyword evidence="7" id="KW-0679">Respiratory chain</keyword>
<comment type="similarity">
    <text evidence="3">Belongs to the Rieske iron-sulfur protein family.</text>
</comment>
<proteinExistence type="inferred from homology"/>
<keyword evidence="11" id="KW-0249">Electron transport</keyword>
<dbReference type="Gene3D" id="2.102.10.10">
    <property type="entry name" value="Rieske [2Fe-2S] iron-sulphur domain"/>
    <property type="match status" value="1"/>
</dbReference>
<evidence type="ECO:0000256" key="7">
    <source>
        <dbReference type="ARBA" id="ARBA00022660"/>
    </source>
</evidence>
<evidence type="ECO:0000256" key="2">
    <source>
        <dbReference type="ARBA" id="ARBA00004651"/>
    </source>
</evidence>
<dbReference type="RefSeq" id="WP_190255271.1">
    <property type="nucleotide sequence ID" value="NZ_BMPI01000053.1"/>
</dbReference>
<evidence type="ECO:0000256" key="12">
    <source>
        <dbReference type="ARBA" id="ARBA00022989"/>
    </source>
</evidence>
<evidence type="ECO:0000259" key="21">
    <source>
        <dbReference type="PROSITE" id="PS51296"/>
    </source>
</evidence>
<evidence type="ECO:0000256" key="15">
    <source>
        <dbReference type="ARBA" id="ARBA00023014"/>
    </source>
</evidence>
<dbReference type="Proteomes" id="UP000642070">
    <property type="component" value="Unassembled WGS sequence"/>
</dbReference>
<organism evidence="22 23">
    <name type="scientific">Dactylosporangium sucinum</name>
    <dbReference type="NCBI Taxonomy" id="1424081"/>
    <lineage>
        <taxon>Bacteria</taxon>
        <taxon>Bacillati</taxon>
        <taxon>Actinomycetota</taxon>
        <taxon>Actinomycetes</taxon>
        <taxon>Micromonosporales</taxon>
        <taxon>Micromonosporaceae</taxon>
        <taxon>Dactylosporangium</taxon>
    </lineage>
</organism>
<comment type="caution">
    <text evidence="22">The sequence shown here is derived from an EMBL/GenBank/DDBJ whole genome shotgun (WGS) entry which is preliminary data.</text>
</comment>
<evidence type="ECO:0000256" key="18">
    <source>
        <dbReference type="ARBA" id="ARBA00029586"/>
    </source>
</evidence>
<keyword evidence="12 20" id="KW-1133">Transmembrane helix</keyword>
<dbReference type="PROSITE" id="PS51296">
    <property type="entry name" value="RIESKE"/>
    <property type="match status" value="1"/>
</dbReference>
<sequence length="365" mass="39979">MTTHHSTVEEEFDAADPELTRFDLVREGARRDGVEIAHYAPRFPVPGTRAEKRIERTLAFLFFLTGLMGTAFVVAYIAWPWKYGHGDSTYRALYPYYNPVLGATLGLALLTLGVGIITWSKKLLPEEVSVQERHDGPSDSVEQRLTSATILNMGDELGLKRRKFVGMAFLAGAAPLGAVAGAVLVGSLIKAPTQNGENIFFTTGWDPKHNDGKPVRLTHEDGTPIRPADVSVGGQITVFPGIPGGATNKWADSPTLLIHLREGDATETLKNVKEINKGSQWQNYVAYSKICTHAGCPASLYEQQTNRLLCPCHQSQFQITDNARPIFGPASRALPQLPITVDDEGYFVATSDYKVAVGPAFWERP</sequence>
<evidence type="ECO:0000313" key="23">
    <source>
        <dbReference type="Proteomes" id="UP000642070"/>
    </source>
</evidence>
<keyword evidence="10" id="KW-0479">Metal-binding</keyword>
<evidence type="ECO:0000256" key="14">
    <source>
        <dbReference type="ARBA" id="ARBA00023004"/>
    </source>
</evidence>
<accession>A0A917UB89</accession>
<keyword evidence="16 20" id="KW-0472">Membrane</keyword>
<evidence type="ECO:0000256" key="20">
    <source>
        <dbReference type="SAM" id="Phobius"/>
    </source>
</evidence>
<dbReference type="InterPro" id="IPR014349">
    <property type="entry name" value="Rieske_Fe-S_prot"/>
</dbReference>
<evidence type="ECO:0000256" key="17">
    <source>
        <dbReference type="ARBA" id="ARBA00023157"/>
    </source>
</evidence>
<keyword evidence="9" id="KW-0001">2Fe-2S</keyword>
<keyword evidence="23" id="KW-1185">Reference proteome</keyword>
<dbReference type="InterPro" id="IPR036922">
    <property type="entry name" value="Rieske_2Fe-2S_sf"/>
</dbReference>
<reference evidence="22" key="2">
    <citation type="submission" date="2020-09" db="EMBL/GenBank/DDBJ databases">
        <authorList>
            <person name="Sun Q."/>
            <person name="Ohkuma M."/>
        </authorList>
    </citation>
    <scope>NUCLEOTIDE SEQUENCE</scope>
    <source>
        <strain evidence="22">JCM 19831</strain>
    </source>
</reference>
<keyword evidence="13" id="KW-0560">Oxidoreductase</keyword>
<gene>
    <name evidence="22" type="ORF">GCM10007977_080070</name>
</gene>
<evidence type="ECO:0000256" key="13">
    <source>
        <dbReference type="ARBA" id="ARBA00023002"/>
    </source>
</evidence>
<keyword evidence="15" id="KW-0411">Iron-sulfur</keyword>
<evidence type="ECO:0000256" key="6">
    <source>
        <dbReference type="ARBA" id="ARBA00022475"/>
    </source>
</evidence>
<dbReference type="GO" id="GO:0005886">
    <property type="term" value="C:plasma membrane"/>
    <property type="evidence" value="ECO:0007669"/>
    <property type="project" value="UniProtKB-SubCell"/>
</dbReference>
<comment type="function">
    <text evidence="1">Iron-sulfur subunit of the cytochrome bc1 complex, an essential component of the respiratory electron transport chain required for ATP synthesis. The bc1 complex catalyzes the oxidation of menaquinol and the reduction of cytochrome c in the respiratory chain. The bc1 complex operates through a Q-cycle mechanism that couples electron transfer to generation of the proton gradient that drives ATP synthesis.</text>
</comment>
<keyword evidence="14" id="KW-0408">Iron</keyword>
<dbReference type="InterPro" id="IPR045603">
    <property type="entry name" value="QcrA_N"/>
</dbReference>
<dbReference type="PANTHER" id="PTHR10134">
    <property type="entry name" value="CYTOCHROME B-C1 COMPLEX SUBUNIT RIESKE, MITOCHONDRIAL"/>
    <property type="match status" value="1"/>
</dbReference>
<keyword evidence="8 20" id="KW-0812">Transmembrane</keyword>
<evidence type="ECO:0000256" key="1">
    <source>
        <dbReference type="ARBA" id="ARBA00002494"/>
    </source>
</evidence>
<dbReference type="GO" id="GO:0051537">
    <property type="term" value="F:2 iron, 2 sulfur cluster binding"/>
    <property type="evidence" value="ECO:0007669"/>
    <property type="project" value="UniProtKB-KW"/>
</dbReference>
<dbReference type="InterPro" id="IPR017941">
    <property type="entry name" value="Rieske_2Fe-2S"/>
</dbReference>
<evidence type="ECO:0000256" key="10">
    <source>
        <dbReference type="ARBA" id="ARBA00022723"/>
    </source>
</evidence>
<keyword evidence="5" id="KW-0813">Transport</keyword>
<feature type="transmembrane region" description="Helical" evidence="20">
    <location>
        <begin position="99"/>
        <end position="119"/>
    </location>
</feature>
<evidence type="ECO:0000256" key="4">
    <source>
        <dbReference type="ARBA" id="ARBA00015816"/>
    </source>
</evidence>
<evidence type="ECO:0000256" key="19">
    <source>
        <dbReference type="ARBA" id="ARBA00032409"/>
    </source>
</evidence>
<dbReference type="Pfam" id="PF00355">
    <property type="entry name" value="Rieske"/>
    <property type="match status" value="1"/>
</dbReference>
<dbReference type="GO" id="GO:0046872">
    <property type="term" value="F:metal ion binding"/>
    <property type="evidence" value="ECO:0007669"/>
    <property type="project" value="UniProtKB-KW"/>
</dbReference>
<evidence type="ECO:0000256" key="8">
    <source>
        <dbReference type="ARBA" id="ARBA00022692"/>
    </source>
</evidence>
<evidence type="ECO:0000256" key="11">
    <source>
        <dbReference type="ARBA" id="ARBA00022982"/>
    </source>
</evidence>